<dbReference type="AlphaFoldDB" id="A0AAV5CCL4"/>
<organism evidence="2 3">
    <name type="scientific">Eleusine coracana subsp. coracana</name>
    <dbReference type="NCBI Taxonomy" id="191504"/>
    <lineage>
        <taxon>Eukaryota</taxon>
        <taxon>Viridiplantae</taxon>
        <taxon>Streptophyta</taxon>
        <taxon>Embryophyta</taxon>
        <taxon>Tracheophyta</taxon>
        <taxon>Spermatophyta</taxon>
        <taxon>Magnoliopsida</taxon>
        <taxon>Liliopsida</taxon>
        <taxon>Poales</taxon>
        <taxon>Poaceae</taxon>
        <taxon>PACMAD clade</taxon>
        <taxon>Chloridoideae</taxon>
        <taxon>Cynodonteae</taxon>
        <taxon>Eleusininae</taxon>
        <taxon>Eleusine</taxon>
    </lineage>
</organism>
<dbReference type="Proteomes" id="UP001054889">
    <property type="component" value="Unassembled WGS sequence"/>
</dbReference>
<sequence length="76" mass="8882">MRRATDSAQRHSGHAQPHGRSRMRHRRRCSSLLHVRLRHPLSRGATSTMADWRYADAACFRSWLRMLMLDASRSIP</sequence>
<evidence type="ECO:0000313" key="3">
    <source>
        <dbReference type="Proteomes" id="UP001054889"/>
    </source>
</evidence>
<comment type="caution">
    <text evidence="2">The sequence shown here is derived from an EMBL/GenBank/DDBJ whole genome shotgun (WGS) entry which is preliminary data.</text>
</comment>
<keyword evidence="3" id="KW-1185">Reference proteome</keyword>
<evidence type="ECO:0000313" key="2">
    <source>
        <dbReference type="EMBL" id="GJM95999.1"/>
    </source>
</evidence>
<gene>
    <name evidence="2" type="primary">ga12801</name>
    <name evidence="2" type="ORF">PR202_ga12801</name>
</gene>
<feature type="region of interest" description="Disordered" evidence="1">
    <location>
        <begin position="1"/>
        <end position="27"/>
    </location>
</feature>
<proteinExistence type="predicted"/>
<reference evidence="2" key="1">
    <citation type="journal article" date="2018" name="DNA Res.">
        <title>Multiple hybrid de novo genome assembly of finger millet, an orphan allotetraploid crop.</title>
        <authorList>
            <person name="Hatakeyama M."/>
            <person name="Aluri S."/>
            <person name="Balachadran M.T."/>
            <person name="Sivarajan S.R."/>
            <person name="Patrignani A."/>
            <person name="Gruter S."/>
            <person name="Poveda L."/>
            <person name="Shimizu-Inatsugi R."/>
            <person name="Baeten J."/>
            <person name="Francoijs K.J."/>
            <person name="Nataraja K.N."/>
            <person name="Reddy Y.A.N."/>
            <person name="Phadnis S."/>
            <person name="Ravikumar R.L."/>
            <person name="Schlapbach R."/>
            <person name="Sreeman S.M."/>
            <person name="Shimizu K.K."/>
        </authorList>
    </citation>
    <scope>NUCLEOTIDE SEQUENCE</scope>
</reference>
<protein>
    <submittedName>
        <fullName evidence="2">Uncharacterized protein</fullName>
    </submittedName>
</protein>
<feature type="compositionally biased region" description="Basic residues" evidence="1">
    <location>
        <begin position="11"/>
        <end position="27"/>
    </location>
</feature>
<evidence type="ECO:0000256" key="1">
    <source>
        <dbReference type="SAM" id="MobiDB-lite"/>
    </source>
</evidence>
<name>A0AAV5CCL4_ELECO</name>
<accession>A0AAV5CCL4</accession>
<reference evidence="2" key="2">
    <citation type="submission" date="2021-12" db="EMBL/GenBank/DDBJ databases">
        <title>Resequencing data analysis of finger millet.</title>
        <authorList>
            <person name="Hatakeyama M."/>
            <person name="Aluri S."/>
            <person name="Balachadran M.T."/>
            <person name="Sivarajan S.R."/>
            <person name="Poveda L."/>
            <person name="Shimizu-Inatsugi R."/>
            <person name="Schlapbach R."/>
            <person name="Sreeman S.M."/>
            <person name="Shimizu K.K."/>
        </authorList>
    </citation>
    <scope>NUCLEOTIDE SEQUENCE</scope>
</reference>
<dbReference type="EMBL" id="BQKI01000006">
    <property type="protein sequence ID" value="GJM95999.1"/>
    <property type="molecule type" value="Genomic_DNA"/>
</dbReference>